<dbReference type="InterPro" id="IPR036291">
    <property type="entry name" value="NAD(P)-bd_dom_sf"/>
</dbReference>
<dbReference type="Proteomes" id="UP001345013">
    <property type="component" value="Unassembled WGS sequence"/>
</dbReference>
<evidence type="ECO:0000313" key="5">
    <source>
        <dbReference type="Proteomes" id="UP001345013"/>
    </source>
</evidence>
<dbReference type="InterPro" id="IPR008927">
    <property type="entry name" value="6-PGluconate_DH-like_C_sf"/>
</dbReference>
<dbReference type="InterPro" id="IPR028939">
    <property type="entry name" value="P5C_Rdtase_cat_N"/>
</dbReference>
<feature type="compositionally biased region" description="Polar residues" evidence="1">
    <location>
        <begin position="164"/>
        <end position="174"/>
    </location>
</feature>
<evidence type="ECO:0000259" key="3">
    <source>
        <dbReference type="Pfam" id="PF09130"/>
    </source>
</evidence>
<sequence>MASSSAASKPSVGILSIGDMGMGVAKLLLAYGYEVMTVSAGRRQAGIFGLRQHTKDRIRLAKITDLDSDEELVAQADIILSIVPPRDALATARRVAEACKTAGQARKDRKGTKSNDVIFIDLNAISPRTVAKIFVLFNAVPDVVSPPPTPSLARRLTRTLSLAGQQLASDSGSETPPPPPITIKFLDGGIIGSPPSQEKNKDKANDNSASSSTSTTTASDQASTWKRPSIPLSGPHESLLPPDLLTTLNMRFVSSRIGTASALKACFASLTKGFTALSILSYTTAATCGVLPELKSHLDEHMPGLAQRAEAGMTGMPPKAYRWVDEMREIAKTFKSSGGMKFGGELFEQVAEVYRFVSEDTVLGQERVGKRKRGTTVEDVAECVEEGVQRKMQKGHRKDEKLELAWRGSWGL</sequence>
<dbReference type="Gene3D" id="1.10.1040.10">
    <property type="entry name" value="N-(1-d-carboxylethyl)-l-norvaline Dehydrogenase, domain 2"/>
    <property type="match status" value="1"/>
</dbReference>
<feature type="domain" description="Phosphogluconate dehydrogenase NAD-binding putative C-terminal" evidence="3">
    <location>
        <begin position="285"/>
        <end position="357"/>
    </location>
</feature>
<accession>A0ABR0KJG9</accession>
<dbReference type="Pfam" id="PF03807">
    <property type="entry name" value="F420_oxidored"/>
    <property type="match status" value="1"/>
</dbReference>
<evidence type="ECO:0000256" key="1">
    <source>
        <dbReference type="SAM" id="MobiDB-lite"/>
    </source>
</evidence>
<dbReference type="SUPFAM" id="SSF51735">
    <property type="entry name" value="NAD(P)-binding Rossmann-fold domains"/>
    <property type="match status" value="1"/>
</dbReference>
<proteinExistence type="predicted"/>
<feature type="region of interest" description="Disordered" evidence="1">
    <location>
        <begin position="164"/>
        <end position="238"/>
    </location>
</feature>
<dbReference type="InterPro" id="IPR015814">
    <property type="entry name" value="Pgluconate_DH_NAD-bd_C"/>
</dbReference>
<dbReference type="InterPro" id="IPR013328">
    <property type="entry name" value="6PGD_dom2"/>
</dbReference>
<comment type="caution">
    <text evidence="4">The sequence shown here is derived from an EMBL/GenBank/DDBJ whole genome shotgun (WGS) entry which is preliminary data.</text>
</comment>
<reference evidence="4 5" key="1">
    <citation type="submission" date="2023-08" db="EMBL/GenBank/DDBJ databases">
        <title>Black Yeasts Isolated from many extreme environments.</title>
        <authorList>
            <person name="Coleine C."/>
            <person name="Stajich J.E."/>
            <person name="Selbmann L."/>
        </authorList>
    </citation>
    <scope>NUCLEOTIDE SEQUENCE [LARGE SCALE GENOMIC DNA]</scope>
    <source>
        <strain evidence="4 5">CCFEE 5885</strain>
    </source>
</reference>
<dbReference type="EMBL" id="JAVRRG010000014">
    <property type="protein sequence ID" value="KAK5098483.1"/>
    <property type="molecule type" value="Genomic_DNA"/>
</dbReference>
<protein>
    <recommendedName>
        <fullName evidence="6">6-phosphogluconate dehydrogenase C-terminal domain-like protein</fullName>
    </recommendedName>
</protein>
<dbReference type="SUPFAM" id="SSF48179">
    <property type="entry name" value="6-phosphogluconate dehydrogenase C-terminal domain-like"/>
    <property type="match status" value="1"/>
</dbReference>
<evidence type="ECO:0000313" key="4">
    <source>
        <dbReference type="EMBL" id="KAK5098483.1"/>
    </source>
</evidence>
<dbReference type="Gene3D" id="3.40.50.720">
    <property type="entry name" value="NAD(P)-binding Rossmann-like Domain"/>
    <property type="match status" value="1"/>
</dbReference>
<organism evidence="4 5">
    <name type="scientific">Lithohypha guttulata</name>
    <dbReference type="NCBI Taxonomy" id="1690604"/>
    <lineage>
        <taxon>Eukaryota</taxon>
        <taxon>Fungi</taxon>
        <taxon>Dikarya</taxon>
        <taxon>Ascomycota</taxon>
        <taxon>Pezizomycotina</taxon>
        <taxon>Eurotiomycetes</taxon>
        <taxon>Chaetothyriomycetidae</taxon>
        <taxon>Chaetothyriales</taxon>
        <taxon>Trichomeriaceae</taxon>
        <taxon>Lithohypha</taxon>
    </lineage>
</organism>
<feature type="compositionally biased region" description="Low complexity" evidence="1">
    <location>
        <begin position="206"/>
        <end position="224"/>
    </location>
</feature>
<gene>
    <name evidence="4" type="ORF">LTR24_001801</name>
</gene>
<name>A0ABR0KJG9_9EURO</name>
<evidence type="ECO:0008006" key="6">
    <source>
        <dbReference type="Google" id="ProtNLM"/>
    </source>
</evidence>
<keyword evidence="5" id="KW-1185">Reference proteome</keyword>
<feature type="domain" description="Pyrroline-5-carboxylate reductase catalytic N-terminal" evidence="2">
    <location>
        <begin position="12"/>
        <end position="95"/>
    </location>
</feature>
<evidence type="ECO:0000259" key="2">
    <source>
        <dbReference type="Pfam" id="PF03807"/>
    </source>
</evidence>
<dbReference type="Pfam" id="PF09130">
    <property type="entry name" value="DUF1932"/>
    <property type="match status" value="1"/>
</dbReference>